<evidence type="ECO:0000313" key="11">
    <source>
        <dbReference type="EMBL" id="MCB4807728.1"/>
    </source>
</evidence>
<keyword evidence="6" id="KW-0175">Coiled coil</keyword>
<dbReference type="FunFam" id="3.30.565.10:FF:000010">
    <property type="entry name" value="Sensor histidine kinase RcsC"/>
    <property type="match status" value="1"/>
</dbReference>
<accession>A0A9X1I5A2</accession>
<reference evidence="11" key="1">
    <citation type="submission" date="2021-10" db="EMBL/GenBank/DDBJ databases">
        <title>Tamlana sargassums sp. nov., and Tamlana laminarinivorans sp. nov., two new bacteria isolated from the brown alga.</title>
        <authorList>
            <person name="Li J."/>
        </authorList>
    </citation>
    <scope>NUCLEOTIDE SEQUENCE</scope>
    <source>
        <strain evidence="11">62-3</strain>
    </source>
</reference>
<feature type="coiled-coil region" evidence="6">
    <location>
        <begin position="52"/>
        <end position="83"/>
    </location>
</feature>
<dbReference type="InterPro" id="IPR003661">
    <property type="entry name" value="HisK_dim/P_dom"/>
</dbReference>
<name>A0A9X1I5A2_9FLAO</name>
<dbReference type="PROSITE" id="PS50112">
    <property type="entry name" value="PAS"/>
    <property type="match status" value="1"/>
</dbReference>
<feature type="domain" description="PAC" evidence="10">
    <location>
        <begin position="145"/>
        <end position="198"/>
    </location>
</feature>
<evidence type="ECO:0000313" key="12">
    <source>
        <dbReference type="Proteomes" id="UP001139286"/>
    </source>
</evidence>
<dbReference type="InterPro" id="IPR035965">
    <property type="entry name" value="PAS-like_dom_sf"/>
</dbReference>
<dbReference type="InterPro" id="IPR036890">
    <property type="entry name" value="HATPase_C_sf"/>
</dbReference>
<dbReference type="InterPro" id="IPR001610">
    <property type="entry name" value="PAC"/>
</dbReference>
<comment type="catalytic activity">
    <reaction evidence="1">
        <text>ATP + protein L-histidine = ADP + protein N-phospho-L-histidine.</text>
        <dbReference type="EC" id="2.7.13.3"/>
    </reaction>
</comment>
<dbReference type="EC" id="2.7.13.3" evidence="2"/>
<feature type="domain" description="PAS" evidence="9">
    <location>
        <begin position="73"/>
        <end position="143"/>
    </location>
</feature>
<dbReference type="PROSITE" id="PS50109">
    <property type="entry name" value="HIS_KIN"/>
    <property type="match status" value="1"/>
</dbReference>
<dbReference type="RefSeq" id="WP_226695180.1">
    <property type="nucleotide sequence ID" value="NZ_JAJAPX010000002.1"/>
</dbReference>
<dbReference type="CDD" id="cd00130">
    <property type="entry name" value="PAS"/>
    <property type="match status" value="1"/>
</dbReference>
<dbReference type="InterPro" id="IPR001789">
    <property type="entry name" value="Sig_transdc_resp-reg_receiver"/>
</dbReference>
<keyword evidence="3 5" id="KW-0597">Phosphoprotein</keyword>
<dbReference type="InterPro" id="IPR004358">
    <property type="entry name" value="Sig_transdc_His_kin-like_C"/>
</dbReference>
<dbReference type="CDD" id="cd00082">
    <property type="entry name" value="HisKA"/>
    <property type="match status" value="1"/>
</dbReference>
<dbReference type="CDD" id="cd16922">
    <property type="entry name" value="HATPase_EvgS-ArcB-TorS-like"/>
    <property type="match status" value="1"/>
</dbReference>
<dbReference type="GO" id="GO:0000155">
    <property type="term" value="F:phosphorelay sensor kinase activity"/>
    <property type="evidence" value="ECO:0007669"/>
    <property type="project" value="InterPro"/>
</dbReference>
<dbReference type="SMART" id="SM00091">
    <property type="entry name" value="PAS"/>
    <property type="match status" value="1"/>
</dbReference>
<dbReference type="InterPro" id="IPR011006">
    <property type="entry name" value="CheY-like_superfamily"/>
</dbReference>
<dbReference type="PROSITE" id="PS50113">
    <property type="entry name" value="PAC"/>
    <property type="match status" value="1"/>
</dbReference>
<dbReference type="SUPFAM" id="SSF55785">
    <property type="entry name" value="PYP-like sensor domain (PAS domain)"/>
    <property type="match status" value="1"/>
</dbReference>
<evidence type="ECO:0000256" key="1">
    <source>
        <dbReference type="ARBA" id="ARBA00000085"/>
    </source>
</evidence>
<evidence type="ECO:0000256" key="5">
    <source>
        <dbReference type="PROSITE-ProRule" id="PRU00169"/>
    </source>
</evidence>
<protein>
    <recommendedName>
        <fullName evidence="2">histidine kinase</fullName>
        <ecNumber evidence="2">2.7.13.3</ecNumber>
    </recommendedName>
</protein>
<dbReference type="PANTHER" id="PTHR45339:SF1">
    <property type="entry name" value="HYBRID SIGNAL TRANSDUCTION HISTIDINE KINASE J"/>
    <property type="match status" value="1"/>
</dbReference>
<dbReference type="PRINTS" id="PR00344">
    <property type="entry name" value="BCTRLSENSOR"/>
</dbReference>
<dbReference type="SUPFAM" id="SSF47384">
    <property type="entry name" value="Homodimeric domain of signal transducing histidine kinase"/>
    <property type="match status" value="1"/>
</dbReference>
<organism evidence="11 12">
    <name type="scientific">Neotamlana sargassicola</name>
    <dbReference type="NCBI Taxonomy" id="2883125"/>
    <lineage>
        <taxon>Bacteria</taxon>
        <taxon>Pseudomonadati</taxon>
        <taxon>Bacteroidota</taxon>
        <taxon>Flavobacteriia</taxon>
        <taxon>Flavobacteriales</taxon>
        <taxon>Flavobacteriaceae</taxon>
        <taxon>Neotamlana</taxon>
    </lineage>
</organism>
<dbReference type="Gene3D" id="3.40.50.2300">
    <property type="match status" value="1"/>
</dbReference>
<dbReference type="EMBL" id="JAJAPX010000002">
    <property type="protein sequence ID" value="MCB4807728.1"/>
    <property type="molecule type" value="Genomic_DNA"/>
</dbReference>
<evidence type="ECO:0000259" key="7">
    <source>
        <dbReference type="PROSITE" id="PS50109"/>
    </source>
</evidence>
<dbReference type="Gene3D" id="1.10.287.130">
    <property type="match status" value="1"/>
</dbReference>
<evidence type="ECO:0000256" key="4">
    <source>
        <dbReference type="ARBA" id="ARBA00023012"/>
    </source>
</evidence>
<evidence type="ECO:0000259" key="8">
    <source>
        <dbReference type="PROSITE" id="PS50110"/>
    </source>
</evidence>
<dbReference type="SMART" id="SM00448">
    <property type="entry name" value="REC"/>
    <property type="match status" value="1"/>
</dbReference>
<evidence type="ECO:0000256" key="3">
    <source>
        <dbReference type="ARBA" id="ARBA00022553"/>
    </source>
</evidence>
<feature type="modified residue" description="4-aspartylphosphate" evidence="5">
    <location>
        <position position="505"/>
    </location>
</feature>
<dbReference type="InterPro" id="IPR036097">
    <property type="entry name" value="HisK_dim/P_sf"/>
</dbReference>
<dbReference type="Pfam" id="PF00072">
    <property type="entry name" value="Response_reg"/>
    <property type="match status" value="1"/>
</dbReference>
<dbReference type="Proteomes" id="UP001139286">
    <property type="component" value="Unassembled WGS sequence"/>
</dbReference>
<evidence type="ECO:0000256" key="6">
    <source>
        <dbReference type="SAM" id="Coils"/>
    </source>
</evidence>
<feature type="domain" description="Response regulatory" evidence="8">
    <location>
        <begin position="454"/>
        <end position="574"/>
    </location>
</feature>
<dbReference type="CDD" id="cd17546">
    <property type="entry name" value="REC_hyHK_CKI1_RcsC-like"/>
    <property type="match status" value="1"/>
</dbReference>
<dbReference type="NCBIfam" id="TIGR00229">
    <property type="entry name" value="sensory_box"/>
    <property type="match status" value="1"/>
</dbReference>
<dbReference type="InterPro" id="IPR003594">
    <property type="entry name" value="HATPase_dom"/>
</dbReference>
<feature type="domain" description="Histidine kinase" evidence="7">
    <location>
        <begin position="209"/>
        <end position="430"/>
    </location>
</feature>
<dbReference type="SUPFAM" id="SSF52172">
    <property type="entry name" value="CheY-like"/>
    <property type="match status" value="1"/>
</dbReference>
<dbReference type="InterPro" id="IPR005467">
    <property type="entry name" value="His_kinase_dom"/>
</dbReference>
<dbReference type="InterPro" id="IPR013767">
    <property type="entry name" value="PAS_fold"/>
</dbReference>
<dbReference type="SMART" id="SM00086">
    <property type="entry name" value="PAC"/>
    <property type="match status" value="1"/>
</dbReference>
<dbReference type="InterPro" id="IPR000700">
    <property type="entry name" value="PAS-assoc_C"/>
</dbReference>
<dbReference type="Gene3D" id="3.30.565.10">
    <property type="entry name" value="Histidine kinase-like ATPase, C-terminal domain"/>
    <property type="match status" value="1"/>
</dbReference>
<dbReference type="PANTHER" id="PTHR45339">
    <property type="entry name" value="HYBRID SIGNAL TRANSDUCTION HISTIDINE KINASE J"/>
    <property type="match status" value="1"/>
</dbReference>
<gene>
    <name evidence="11" type="ORF">LG651_05655</name>
</gene>
<keyword evidence="4" id="KW-0902">Two-component regulatory system</keyword>
<dbReference type="Pfam" id="PF02518">
    <property type="entry name" value="HATPase_c"/>
    <property type="match status" value="1"/>
</dbReference>
<dbReference type="Gene3D" id="3.30.450.20">
    <property type="entry name" value="PAS domain"/>
    <property type="match status" value="1"/>
</dbReference>
<keyword evidence="12" id="KW-1185">Reference proteome</keyword>
<dbReference type="SMART" id="SM00387">
    <property type="entry name" value="HATPase_c"/>
    <property type="match status" value="1"/>
</dbReference>
<dbReference type="PROSITE" id="PS50110">
    <property type="entry name" value="RESPONSE_REGULATORY"/>
    <property type="match status" value="1"/>
</dbReference>
<dbReference type="Pfam" id="PF00512">
    <property type="entry name" value="HisKA"/>
    <property type="match status" value="1"/>
</dbReference>
<evidence type="ECO:0000259" key="9">
    <source>
        <dbReference type="PROSITE" id="PS50112"/>
    </source>
</evidence>
<dbReference type="InterPro" id="IPR000014">
    <property type="entry name" value="PAS"/>
</dbReference>
<evidence type="ECO:0000259" key="10">
    <source>
        <dbReference type="PROSITE" id="PS50113"/>
    </source>
</evidence>
<dbReference type="AlphaFoldDB" id="A0A9X1I5A2"/>
<dbReference type="GO" id="GO:0006355">
    <property type="term" value="P:regulation of DNA-templated transcription"/>
    <property type="evidence" value="ECO:0007669"/>
    <property type="project" value="InterPro"/>
</dbReference>
<dbReference type="Pfam" id="PF00989">
    <property type="entry name" value="PAS"/>
    <property type="match status" value="1"/>
</dbReference>
<comment type="caution">
    <text evidence="11">The sequence shown here is derived from an EMBL/GenBank/DDBJ whole genome shotgun (WGS) entry which is preliminary data.</text>
</comment>
<proteinExistence type="predicted"/>
<dbReference type="SUPFAM" id="SSF55874">
    <property type="entry name" value="ATPase domain of HSP90 chaperone/DNA topoisomerase II/histidine kinase"/>
    <property type="match status" value="1"/>
</dbReference>
<dbReference type="SMART" id="SM00388">
    <property type="entry name" value="HisKA"/>
    <property type="match status" value="1"/>
</dbReference>
<evidence type="ECO:0000256" key="2">
    <source>
        <dbReference type="ARBA" id="ARBA00012438"/>
    </source>
</evidence>
<sequence length="583" mass="66709">MLKNNQHRLLIRQLKKADLTEFKDERFLKFLNLINEAYINYDEDIKYVEHVLDKSSEELFKANQKLKKERDQTKTQLENIVANVGGVIFETDLKGNFTFLNDAWRKYTGYTVESSIGKSFREFLIEEDIDKIGNLEKTLLYTKSASKEFIFKFKKDEKLFWFEVKSNLIKDDFGEEVGYIGTIIDVTDLKQTEIELQKANEAKDDFLSTMSHEIRTPLNAVTGLTNIMLMEDYMPEQEENLKALKYSGEHLLGLINDLLDFNKIESGKVDLVEKTFNLSYFLENIQSHFGLRAKKKGVVFSVVKQNGVPDFVIGDELKLAQVVKNLLSNSLKFTKKGSIILCVNNLGVSENKIDLQFKVKDTGIGISKNVQETIFDSFMQATKETSLKYGGTGLGLAICKRLLNLQKSDLSVESELGKGSVFSFKITYKASNRLSVYKPELIKPKTDFAPLNLKVLITEDNKMNVLILKRFFKKWEVIFEVANNGKEALAYFSKPDFDFDVVLMDLQMPVLNGYETTKAIRNLSDRVKATIPIVALTAFAQSDIKTKTKAYKMNDFVGKPFAPEKLYNVLYKYCKNNIKPLSV</sequence>